<feature type="region of interest" description="Disordered" evidence="1">
    <location>
        <begin position="238"/>
        <end position="279"/>
    </location>
</feature>
<evidence type="ECO:0000256" key="2">
    <source>
        <dbReference type="SAM" id="Phobius"/>
    </source>
</evidence>
<dbReference type="AlphaFoldDB" id="A0A7S9H3G1"/>
<keyword evidence="2" id="KW-0812">Transmembrane</keyword>
<dbReference type="EMBL" id="CP061379">
    <property type="protein sequence ID" value="QPF95011.1"/>
    <property type="molecule type" value="Genomic_DNA"/>
</dbReference>
<keyword evidence="2" id="KW-0472">Membrane</keyword>
<reference evidence="3 4" key="1">
    <citation type="submission" date="2020-09" db="EMBL/GenBank/DDBJ databases">
        <title>Complete genomes of bradyrhizobia occurring on native shrubby legumes in Australia.</title>
        <authorList>
            <person name="Lafay B."/>
        </authorList>
    </citation>
    <scope>NUCLEOTIDE SEQUENCE [LARGE SCALE GENOMIC DNA]</scope>
    <source>
        <strain evidence="3 4">BDV5040</strain>
    </source>
</reference>
<dbReference type="RefSeq" id="WP_195804474.1">
    <property type="nucleotide sequence ID" value="NZ_CP061379.1"/>
</dbReference>
<proteinExistence type="predicted"/>
<organism evidence="3 4">
    <name type="scientific">Bradyrhizobium commune</name>
    <dbReference type="NCBI Taxonomy" id="83627"/>
    <lineage>
        <taxon>Bacteria</taxon>
        <taxon>Pseudomonadati</taxon>
        <taxon>Pseudomonadota</taxon>
        <taxon>Alphaproteobacteria</taxon>
        <taxon>Hyphomicrobiales</taxon>
        <taxon>Nitrobacteraceae</taxon>
        <taxon>Bradyrhizobium</taxon>
    </lineage>
</organism>
<evidence type="ECO:0000313" key="3">
    <source>
        <dbReference type="EMBL" id="QPF95011.1"/>
    </source>
</evidence>
<feature type="compositionally biased region" description="Basic residues" evidence="1">
    <location>
        <begin position="413"/>
        <end position="424"/>
    </location>
</feature>
<feature type="compositionally biased region" description="Basic and acidic residues" evidence="1">
    <location>
        <begin position="378"/>
        <end position="396"/>
    </location>
</feature>
<evidence type="ECO:0000313" key="4">
    <source>
        <dbReference type="Proteomes" id="UP000594621"/>
    </source>
</evidence>
<name>A0A7S9H3G1_9BRAD</name>
<accession>A0A7S9H3G1</accession>
<sequence>MAKDSDPLADAFGAKETGGLFSGLLAEETSFDRRVLWRLGSWGVAAVGAVVVAVMANQAQLGWRREQVASADLVRQADRIQTLTKESQLEARRLASAIETLNTDRDRLYSRVTVLEQGLDSVTGTIAKQNAAQPVAAASKPQDATVAATQPAAPAPDVAPVASTAASLMDKPRAGAAKESRESLKDSSKDSSKEAARDQPGPPQQTAAAASLVPQSPPASPVLPTIALVPSKSIMAPPDPAASKLVQPDAAEKKPEPTTAPTEVAAASAKPPEAAEGEPPAIAVQQTRFAIDLGGANSIDGLRALWRGLIKSNPEIAALRPIIMIKEGGNGLGMQLRLGAGPLVNAAAAAKLCAGLSENDRHCETTVFDGQRLSIRGGTEKAQDNKGSEKNVEKNQDAVPQAETAPVPNAKQDKHRRSYSSKRSKREEPAPAPQPAAAAAAAKPETASAGSTLSSFFRR</sequence>
<dbReference type="Proteomes" id="UP000594621">
    <property type="component" value="Chromosome"/>
</dbReference>
<dbReference type="KEGG" id="bcou:IC761_17800"/>
<feature type="compositionally biased region" description="Low complexity" evidence="1">
    <location>
        <begin position="257"/>
        <end position="279"/>
    </location>
</feature>
<feature type="region of interest" description="Disordered" evidence="1">
    <location>
        <begin position="374"/>
        <end position="459"/>
    </location>
</feature>
<feature type="compositionally biased region" description="Basic and acidic residues" evidence="1">
    <location>
        <begin position="170"/>
        <end position="197"/>
    </location>
</feature>
<feature type="transmembrane region" description="Helical" evidence="2">
    <location>
        <begin position="35"/>
        <end position="56"/>
    </location>
</feature>
<evidence type="ECO:0000256" key="1">
    <source>
        <dbReference type="SAM" id="MobiDB-lite"/>
    </source>
</evidence>
<feature type="compositionally biased region" description="Polar residues" evidence="1">
    <location>
        <begin position="450"/>
        <end position="459"/>
    </location>
</feature>
<gene>
    <name evidence="3" type="ORF">IC761_17800</name>
</gene>
<feature type="compositionally biased region" description="Low complexity" evidence="1">
    <location>
        <begin position="142"/>
        <end position="167"/>
    </location>
</feature>
<keyword evidence="2" id="KW-1133">Transmembrane helix</keyword>
<feature type="region of interest" description="Disordered" evidence="1">
    <location>
        <begin position="142"/>
        <end position="218"/>
    </location>
</feature>
<keyword evidence="4" id="KW-1185">Reference proteome</keyword>
<feature type="compositionally biased region" description="Low complexity" evidence="1">
    <location>
        <begin position="435"/>
        <end position="449"/>
    </location>
</feature>
<protein>
    <submittedName>
        <fullName evidence="3">Uncharacterized protein</fullName>
    </submittedName>
</protein>